<sequence length="203" mass="24195">MKKINYNLEMEKIIEKIEIGKEPRLLLHSCCGPCSSAVLERICDYFDIDVFYYNPNIDSEDEFYRRSNEQIKLVEDLGLNEKIDVKVIKYNHNEFLNYIKGFENYKEGGARCFKCYKQRLEKTAKYAAKNNYDYFTTTLSISPHKDSQILNRLGKFIAEEYQVKYLYSDFKKKNGFKRSVELTDKFNMYRQDYCGCEFSRGED</sequence>
<dbReference type="Proteomes" id="UP000187166">
    <property type="component" value="Unassembled WGS sequence"/>
</dbReference>
<dbReference type="EC" id="1.17.99.6" evidence="4 17"/>
<evidence type="ECO:0000256" key="15">
    <source>
        <dbReference type="ARBA" id="ARBA00031446"/>
    </source>
</evidence>
<evidence type="ECO:0000256" key="3">
    <source>
        <dbReference type="ARBA" id="ARBA00008207"/>
    </source>
</evidence>
<comment type="pathway">
    <text evidence="2 17">tRNA modification; tRNA-queuosine biosynthesis.</text>
</comment>
<dbReference type="EMBL" id="MJIH01000001">
    <property type="protein sequence ID" value="OLR64332.1"/>
    <property type="molecule type" value="Genomic_DNA"/>
</dbReference>
<accession>A0A1U7LY25</accession>
<keyword evidence="10 17" id="KW-0560">Oxidoreductase</keyword>
<gene>
    <name evidence="17" type="primary">queH</name>
    <name evidence="18" type="ORF">BIV18_01605</name>
</gene>
<comment type="caution">
    <text evidence="18">The sequence shown here is derived from an EMBL/GenBank/DDBJ whole genome shotgun (WGS) entry which is preliminary data.</text>
</comment>
<feature type="binding site" evidence="17">
    <location>
        <position position="30"/>
    </location>
    <ligand>
        <name>[4Fe-4S] cluster</name>
        <dbReference type="ChEBI" id="CHEBI:49883"/>
    </ligand>
</feature>
<evidence type="ECO:0000256" key="1">
    <source>
        <dbReference type="ARBA" id="ARBA00002268"/>
    </source>
</evidence>
<evidence type="ECO:0000256" key="9">
    <source>
        <dbReference type="ARBA" id="ARBA00022785"/>
    </source>
</evidence>
<evidence type="ECO:0000313" key="18">
    <source>
        <dbReference type="EMBL" id="OLR64332.1"/>
    </source>
</evidence>
<reference evidence="18 19" key="1">
    <citation type="journal article" date="2016" name="Appl. Environ. Microbiol.">
        <title>Function and Phylogeny of Bacterial Butyryl Coenzyme A:Acetate Transferases and Their Diversity in the Proximal Colon of Swine.</title>
        <authorList>
            <person name="Trachsel J."/>
            <person name="Bayles D.O."/>
            <person name="Looft T."/>
            <person name="Levine U.Y."/>
            <person name="Allen H.K."/>
        </authorList>
    </citation>
    <scope>NUCLEOTIDE SEQUENCE [LARGE SCALE GENOMIC DNA]</scope>
    <source>
        <strain evidence="18 19">35-6-1</strain>
    </source>
</reference>
<evidence type="ECO:0000313" key="19">
    <source>
        <dbReference type="Proteomes" id="UP000187166"/>
    </source>
</evidence>
<comment type="function">
    <text evidence="1 17">Catalyzes the conversion of epoxyqueuosine (oQ) to queuosine (Q), which is a hypermodified base found in the wobble positions of tRNA(Asp), tRNA(Asn), tRNA(His) and tRNA(Tyr).</text>
</comment>
<dbReference type="GO" id="GO:0051539">
    <property type="term" value="F:4 iron, 4 sulfur cluster binding"/>
    <property type="evidence" value="ECO:0007669"/>
    <property type="project" value="UniProtKB-UniRule"/>
</dbReference>
<dbReference type="PANTHER" id="PTHR36701">
    <property type="entry name" value="EPOXYQUEUOSINE REDUCTASE QUEH"/>
    <property type="match status" value="1"/>
</dbReference>
<evidence type="ECO:0000256" key="8">
    <source>
        <dbReference type="ARBA" id="ARBA00022723"/>
    </source>
</evidence>
<dbReference type="Pfam" id="PF02677">
    <property type="entry name" value="QueH"/>
    <property type="match status" value="1"/>
</dbReference>
<dbReference type="HAMAP" id="MF_02089">
    <property type="entry name" value="QueH"/>
    <property type="match status" value="1"/>
</dbReference>
<evidence type="ECO:0000256" key="4">
    <source>
        <dbReference type="ARBA" id="ARBA00012622"/>
    </source>
</evidence>
<dbReference type="PANTHER" id="PTHR36701:SF1">
    <property type="entry name" value="EPOXYQUEUOSINE REDUCTASE QUEH"/>
    <property type="match status" value="1"/>
</dbReference>
<feature type="binding site" evidence="17">
    <location>
        <position position="31"/>
    </location>
    <ligand>
        <name>[4Fe-4S] cluster</name>
        <dbReference type="ChEBI" id="CHEBI:49883"/>
    </ligand>
</feature>
<feature type="binding site" evidence="17">
    <location>
        <position position="112"/>
    </location>
    <ligand>
        <name>[4Fe-4S] cluster</name>
        <dbReference type="ChEBI" id="CHEBI:49883"/>
    </ligand>
</feature>
<keyword evidence="9 17" id="KW-0671">Queuosine biosynthesis</keyword>
<feature type="disulfide bond" description="Redox-active" evidence="17">
    <location>
        <begin position="194"/>
        <end position="196"/>
    </location>
</feature>
<keyword evidence="14 17" id="KW-0676">Redox-active center</keyword>
<keyword evidence="19" id="KW-1185">Reference proteome</keyword>
<dbReference type="GO" id="GO:0046872">
    <property type="term" value="F:metal ion binding"/>
    <property type="evidence" value="ECO:0007669"/>
    <property type="project" value="UniProtKB-KW"/>
</dbReference>
<protein>
    <recommendedName>
        <fullName evidence="5 17">Epoxyqueuosine reductase QueH</fullName>
        <ecNumber evidence="4 17">1.17.99.6</ecNumber>
    </recommendedName>
    <alternativeName>
        <fullName evidence="15 17">Queuosine biosynthesis protein QueH</fullName>
    </alternativeName>
</protein>
<dbReference type="GO" id="GO:0008616">
    <property type="term" value="P:tRNA queuosine(34) biosynthetic process"/>
    <property type="evidence" value="ECO:0007669"/>
    <property type="project" value="UniProtKB-UniRule"/>
</dbReference>
<organism evidence="18 19">
    <name type="scientific">Peptoniphilus porci</name>
    <dbReference type="NCBI Taxonomy" id="2652280"/>
    <lineage>
        <taxon>Bacteria</taxon>
        <taxon>Bacillati</taxon>
        <taxon>Bacillota</taxon>
        <taxon>Tissierellia</taxon>
        <taxon>Tissierellales</taxon>
        <taxon>Peptoniphilaceae</taxon>
        <taxon>Peptoniphilus</taxon>
    </lineage>
</organism>
<comment type="catalytic activity">
    <reaction evidence="16 17">
        <text>epoxyqueuosine(34) in tRNA + AH2 = queuosine(34) in tRNA + A + H2O</text>
        <dbReference type="Rhea" id="RHEA:32159"/>
        <dbReference type="Rhea" id="RHEA-COMP:18571"/>
        <dbReference type="Rhea" id="RHEA-COMP:18582"/>
        <dbReference type="ChEBI" id="CHEBI:13193"/>
        <dbReference type="ChEBI" id="CHEBI:15377"/>
        <dbReference type="ChEBI" id="CHEBI:17499"/>
        <dbReference type="ChEBI" id="CHEBI:194431"/>
        <dbReference type="ChEBI" id="CHEBI:194443"/>
        <dbReference type="EC" id="1.17.99.6"/>
    </reaction>
</comment>
<dbReference type="STRING" id="1465756.BIV18_01605"/>
<evidence type="ECO:0000256" key="5">
    <source>
        <dbReference type="ARBA" id="ARBA00016895"/>
    </source>
</evidence>
<keyword evidence="8 17" id="KW-0479">Metal-binding</keyword>
<dbReference type="AlphaFoldDB" id="A0A1U7LY25"/>
<evidence type="ECO:0000256" key="17">
    <source>
        <dbReference type="HAMAP-Rule" id="MF_02089"/>
    </source>
</evidence>
<dbReference type="UniPathway" id="UPA00392"/>
<evidence type="ECO:0000256" key="6">
    <source>
        <dbReference type="ARBA" id="ARBA00022485"/>
    </source>
</evidence>
<dbReference type="GO" id="GO:0052693">
    <property type="term" value="F:epoxyqueuosine reductase activity"/>
    <property type="evidence" value="ECO:0007669"/>
    <property type="project" value="UniProtKB-UniRule"/>
</dbReference>
<feature type="binding site" evidence="17">
    <location>
        <position position="115"/>
    </location>
    <ligand>
        <name>[4Fe-4S] cluster</name>
        <dbReference type="ChEBI" id="CHEBI:49883"/>
    </ligand>
</feature>
<keyword evidence="11 17" id="KW-0408">Iron</keyword>
<proteinExistence type="inferred from homology"/>
<keyword evidence="7 17" id="KW-0819">tRNA processing</keyword>
<evidence type="ECO:0000256" key="10">
    <source>
        <dbReference type="ARBA" id="ARBA00023002"/>
    </source>
</evidence>
<keyword evidence="12 17" id="KW-0411">Iron-sulfur</keyword>
<evidence type="ECO:0000256" key="14">
    <source>
        <dbReference type="ARBA" id="ARBA00023284"/>
    </source>
</evidence>
<comment type="similarity">
    <text evidence="3 17">Belongs to the QueH family.</text>
</comment>
<evidence type="ECO:0000256" key="7">
    <source>
        <dbReference type="ARBA" id="ARBA00022694"/>
    </source>
</evidence>
<keyword evidence="13 17" id="KW-1015">Disulfide bond</keyword>
<name>A0A1U7LY25_9FIRM</name>
<evidence type="ECO:0000256" key="12">
    <source>
        <dbReference type="ARBA" id="ARBA00023014"/>
    </source>
</evidence>
<evidence type="ECO:0000256" key="11">
    <source>
        <dbReference type="ARBA" id="ARBA00023004"/>
    </source>
</evidence>
<evidence type="ECO:0000256" key="2">
    <source>
        <dbReference type="ARBA" id="ARBA00004691"/>
    </source>
</evidence>
<keyword evidence="6 17" id="KW-0004">4Fe-4S</keyword>
<dbReference type="InterPro" id="IPR003828">
    <property type="entry name" value="QueH"/>
</dbReference>
<evidence type="ECO:0000256" key="13">
    <source>
        <dbReference type="ARBA" id="ARBA00023157"/>
    </source>
</evidence>
<evidence type="ECO:0000256" key="16">
    <source>
        <dbReference type="ARBA" id="ARBA00047415"/>
    </source>
</evidence>